<dbReference type="AlphaFoldDB" id="A0A3B0B022"/>
<dbReference type="Pfam" id="PF07920">
    <property type="entry name" value="DUF1684"/>
    <property type="match status" value="1"/>
</dbReference>
<protein>
    <submittedName>
        <fullName evidence="2">DUF1684 domain-containing protein</fullName>
    </submittedName>
</protein>
<gene>
    <name evidence="2" type="ORF">D7231_25575</name>
</gene>
<comment type="caution">
    <text evidence="2">The sequence shown here is derived from an EMBL/GenBank/DDBJ whole genome shotgun (WGS) entry which is preliminary data.</text>
</comment>
<name>A0A3B0B022_9ACTN</name>
<reference evidence="2 3" key="1">
    <citation type="journal article" date="2015" name="Antonie Van Leeuwenhoek">
        <title>Streptomyces klenkii sp. nov., isolated from deep marine sediment.</title>
        <authorList>
            <person name="Veyisoglu A."/>
            <person name="Sahin N."/>
        </authorList>
    </citation>
    <scope>NUCLEOTIDE SEQUENCE [LARGE SCALE GENOMIC DNA]</scope>
    <source>
        <strain evidence="2 3">KCTC 29202</strain>
    </source>
</reference>
<accession>A0A3B0B022</accession>
<dbReference type="OrthoDB" id="5493262at2"/>
<evidence type="ECO:0000313" key="3">
    <source>
        <dbReference type="Proteomes" id="UP000270343"/>
    </source>
</evidence>
<keyword evidence="3" id="KW-1185">Reference proteome</keyword>
<dbReference type="Proteomes" id="UP000270343">
    <property type="component" value="Unassembled WGS sequence"/>
</dbReference>
<evidence type="ECO:0000313" key="2">
    <source>
        <dbReference type="EMBL" id="RKN65646.1"/>
    </source>
</evidence>
<dbReference type="EMBL" id="RBAM01000011">
    <property type="protein sequence ID" value="RKN65646.1"/>
    <property type="molecule type" value="Genomic_DNA"/>
</dbReference>
<dbReference type="InterPro" id="IPR012467">
    <property type="entry name" value="DUF1684"/>
</dbReference>
<dbReference type="PANTHER" id="PTHR41913:SF1">
    <property type="entry name" value="DUF1684 DOMAIN-CONTAINING PROTEIN"/>
    <property type="match status" value="1"/>
</dbReference>
<sequence>MSTDTARDARQQWNAWREERTETVSAPYGPLALTGTHWLADAPEGRIPAIPGQWAEEEDAVRLTAAAVDGLTLDGRPLDGVVRLRPDKGPAAGARVSYGGRKLVVIRREGLWAVRVFDPGSAGRREFAGIDVFDHDEEWVRDGVFRPYGSSRRVSVANADGRERGLGLDGELAFTVAGAEHTLQAALEVDGTLWAVFADATSGKSSYRFRFLRAPAPGVDGRVTLDFNRALLPPCAFADHFICPFPPPGNTLPLAVPAGERDVLRG</sequence>
<evidence type="ECO:0000256" key="1">
    <source>
        <dbReference type="SAM" id="MobiDB-lite"/>
    </source>
</evidence>
<proteinExistence type="predicted"/>
<feature type="region of interest" description="Disordered" evidence="1">
    <location>
        <begin position="1"/>
        <end position="21"/>
    </location>
</feature>
<dbReference type="PANTHER" id="PTHR41913">
    <property type="entry name" value="DUF1684 DOMAIN-CONTAINING PROTEIN"/>
    <property type="match status" value="1"/>
</dbReference>
<dbReference type="RefSeq" id="WP_120757879.1">
    <property type="nucleotide sequence ID" value="NZ_JBFADQ010000056.1"/>
</dbReference>
<organism evidence="2 3">
    <name type="scientific">Streptomyces klenkii</name>
    <dbReference type="NCBI Taxonomy" id="1420899"/>
    <lineage>
        <taxon>Bacteria</taxon>
        <taxon>Bacillati</taxon>
        <taxon>Actinomycetota</taxon>
        <taxon>Actinomycetes</taxon>
        <taxon>Kitasatosporales</taxon>
        <taxon>Streptomycetaceae</taxon>
        <taxon>Streptomyces</taxon>
    </lineage>
</organism>